<feature type="compositionally biased region" description="Basic and acidic residues" evidence="1">
    <location>
        <begin position="291"/>
        <end position="302"/>
    </location>
</feature>
<feature type="compositionally biased region" description="Polar residues" evidence="1">
    <location>
        <begin position="34"/>
        <end position="46"/>
    </location>
</feature>
<feature type="compositionally biased region" description="Polar residues" evidence="1">
    <location>
        <begin position="211"/>
        <end position="232"/>
    </location>
</feature>
<feature type="region of interest" description="Disordered" evidence="1">
    <location>
        <begin position="1"/>
        <end position="449"/>
    </location>
</feature>
<dbReference type="GeneID" id="20817324"/>
<protein>
    <submittedName>
        <fullName evidence="2">Uncharacterized protein</fullName>
    </submittedName>
</protein>
<feature type="compositionally biased region" description="Basic and acidic residues" evidence="1">
    <location>
        <begin position="311"/>
        <end position="321"/>
    </location>
</feature>
<feature type="compositionally biased region" description="Basic and acidic residues" evidence="1">
    <location>
        <begin position="189"/>
        <end position="202"/>
    </location>
</feature>
<evidence type="ECO:0000313" key="2">
    <source>
        <dbReference type="EMBL" id="ETV68743.1"/>
    </source>
</evidence>
<feature type="compositionally biased region" description="Basic residues" evidence="1">
    <location>
        <begin position="417"/>
        <end position="430"/>
    </location>
</feature>
<dbReference type="AlphaFoldDB" id="W4FPY9"/>
<organism evidence="2">
    <name type="scientific">Aphanomyces astaci</name>
    <name type="common">Crayfish plague agent</name>
    <dbReference type="NCBI Taxonomy" id="112090"/>
    <lineage>
        <taxon>Eukaryota</taxon>
        <taxon>Sar</taxon>
        <taxon>Stramenopiles</taxon>
        <taxon>Oomycota</taxon>
        <taxon>Saprolegniomycetes</taxon>
        <taxon>Saprolegniales</taxon>
        <taxon>Verrucalvaceae</taxon>
        <taxon>Aphanomyces</taxon>
    </lineage>
</organism>
<proteinExistence type="predicted"/>
<reference evidence="2" key="1">
    <citation type="submission" date="2013-12" db="EMBL/GenBank/DDBJ databases">
        <title>The Genome Sequence of Aphanomyces astaci APO3.</title>
        <authorList>
            <consortium name="The Broad Institute Genomics Platform"/>
            <person name="Russ C."/>
            <person name="Tyler B."/>
            <person name="van West P."/>
            <person name="Dieguez-Uribeondo J."/>
            <person name="Young S.K."/>
            <person name="Zeng Q."/>
            <person name="Gargeya S."/>
            <person name="Fitzgerald M."/>
            <person name="Abouelleil A."/>
            <person name="Alvarado L."/>
            <person name="Chapman S.B."/>
            <person name="Gainer-Dewar J."/>
            <person name="Goldberg J."/>
            <person name="Griggs A."/>
            <person name="Gujja S."/>
            <person name="Hansen M."/>
            <person name="Howarth C."/>
            <person name="Imamovic A."/>
            <person name="Ireland A."/>
            <person name="Larimer J."/>
            <person name="McCowan C."/>
            <person name="Murphy C."/>
            <person name="Pearson M."/>
            <person name="Poon T.W."/>
            <person name="Priest M."/>
            <person name="Roberts A."/>
            <person name="Saif S."/>
            <person name="Shea T."/>
            <person name="Sykes S."/>
            <person name="Wortman J."/>
            <person name="Nusbaum C."/>
            <person name="Birren B."/>
        </authorList>
    </citation>
    <scope>NUCLEOTIDE SEQUENCE [LARGE SCALE GENOMIC DNA]</scope>
    <source>
        <strain evidence="2">APO3</strain>
    </source>
</reference>
<sequence length="449" mass="50314">MGKQARVDNTTTPSPTNAITSACRGREATDAAPVSSTRPDISTTQQPRKHNEHNAAPGPPSKKPLPAQKRKKTNAERNAEPQPKPKTQPHTKPKPPNTATQPSQDDRQMRQNRHKNDHSQQPMRNHPHRTNSTPQPTQHATQVAPSRETNTPDPTNHPKATSPRRKPEAPPHKQACERHARAVTTPTHVKKDVSSGCNERENAAAQHKRTANTFKTQATPCKQPKTQASAQKNARHNIYTAPMAHPHEQNHQEPAKGLPLLVRKSKQGHTSNSNERNYASEIKPRTTTNDRNNDSTRGDNHHVPNPTPKMCIDRNKNDQPQRHTHTKKQMPDLQQKTNQTQQRSAEQATCPTNQDNVSHDTPKTGRGTPPRHTTTKHEPAVGTRRRKATTPPPPARPTTPTHSARRGKRPALPVAQKKAHWRPKANHKRPPPPIQRQTRRNNRTPQTDQ</sequence>
<feature type="compositionally biased region" description="Polar residues" evidence="1">
    <location>
        <begin position="7"/>
        <end position="20"/>
    </location>
</feature>
<feature type="compositionally biased region" description="Polar residues" evidence="1">
    <location>
        <begin position="130"/>
        <end position="154"/>
    </location>
</feature>
<name>W4FPY9_APHAT</name>
<feature type="compositionally biased region" description="Polar residues" evidence="1">
    <location>
        <begin position="268"/>
        <end position="277"/>
    </location>
</feature>
<evidence type="ECO:0000256" key="1">
    <source>
        <dbReference type="SAM" id="MobiDB-lite"/>
    </source>
</evidence>
<dbReference type="RefSeq" id="XP_009841697.1">
    <property type="nucleotide sequence ID" value="XM_009843395.1"/>
</dbReference>
<dbReference type="PROSITE" id="PS51257">
    <property type="entry name" value="PROKAR_LIPOPROTEIN"/>
    <property type="match status" value="1"/>
</dbReference>
<dbReference type="EMBL" id="KI913182">
    <property type="protein sequence ID" value="ETV68743.1"/>
    <property type="molecule type" value="Genomic_DNA"/>
</dbReference>
<dbReference type="VEuPathDB" id="FungiDB:H257_15328"/>
<feature type="compositionally biased region" description="Basic and acidic residues" evidence="1">
    <location>
        <begin position="245"/>
        <end position="254"/>
    </location>
</feature>
<feature type="compositionally biased region" description="Basic and acidic residues" evidence="1">
    <location>
        <begin position="165"/>
        <end position="180"/>
    </location>
</feature>
<accession>W4FPY9</accession>
<gene>
    <name evidence="2" type="ORF">H257_15328</name>
</gene>
<feature type="compositionally biased region" description="Polar residues" evidence="1">
    <location>
        <begin position="332"/>
        <end position="356"/>
    </location>
</feature>